<dbReference type="GO" id="GO:0046872">
    <property type="term" value="F:metal ion binding"/>
    <property type="evidence" value="ECO:0007669"/>
    <property type="project" value="UniProtKB-KW"/>
</dbReference>
<evidence type="ECO:0000256" key="8">
    <source>
        <dbReference type="SAM" id="MobiDB-lite"/>
    </source>
</evidence>
<comment type="cofactor">
    <cofactor evidence="1">
        <name>a divalent metal cation</name>
        <dbReference type="ChEBI" id="CHEBI:60240"/>
    </cofactor>
</comment>
<feature type="region of interest" description="Disordered" evidence="8">
    <location>
        <begin position="426"/>
        <end position="449"/>
    </location>
</feature>
<evidence type="ECO:0000256" key="1">
    <source>
        <dbReference type="ARBA" id="ARBA00001968"/>
    </source>
</evidence>
<evidence type="ECO:0000256" key="4">
    <source>
        <dbReference type="ARBA" id="ARBA00022722"/>
    </source>
</evidence>
<dbReference type="Pfam" id="PF13359">
    <property type="entry name" value="DDE_Tnp_4"/>
    <property type="match status" value="1"/>
</dbReference>
<evidence type="ECO:0008006" key="13">
    <source>
        <dbReference type="Google" id="ProtNLM"/>
    </source>
</evidence>
<evidence type="ECO:0000256" key="5">
    <source>
        <dbReference type="ARBA" id="ARBA00022723"/>
    </source>
</evidence>
<proteinExistence type="inferred from homology"/>
<evidence type="ECO:0000259" key="10">
    <source>
        <dbReference type="Pfam" id="PF26138"/>
    </source>
</evidence>
<dbReference type="EMBL" id="WHWC01000012">
    <property type="protein sequence ID" value="KAG8372448.1"/>
    <property type="molecule type" value="Genomic_DNA"/>
</dbReference>
<comment type="caution">
    <text evidence="11">The sequence shown here is derived from an EMBL/GenBank/DDBJ whole genome shotgun (WGS) entry which is preliminary data.</text>
</comment>
<dbReference type="AlphaFoldDB" id="A0AAV6WPL9"/>
<sequence>MDECTEHEELFVLLEEILSHSQILLLALYRVYRARKRRRILLDHVGHRTYSLTVRVPKQLEILHDIISYTEEIYVDYLRMDRNAFGRLCYLLENVGGLISTKNVQIPEQVAYFLLVLAHHTKNRIVKNGFKRSGYTISKHFNAVLNAIIKLHPLLLTNPEPVPDDSTNDRWKWFKGCLGALDSTHIPIRVAITDKPRYRNRKGDIAMNILGVCDTNMKFVYILTSWKGSAADSRVLKDAVARVHGLKVPNGNYYLCDGGYTNCNGFLTPYRGVRTMAANSSRARKVPAREHTGKSKRVWSMAEEKVLVSDMKDLVARGYKADNGFKTGSSFTLNSTSYTIEVESDEAWDKFVKTDNNVRTMRYKSWPFYTHWRDIFGKDRATGENVEGFVEAIQGLFNKDTQIQFEDEHAHTPVFHPADCGGSRLFTSMTPGDSSATGKGKSSKKKKSIDDGDDRFIELFSVYCEKISGIAKRANEASNQRKAVFDALDVMKELGVEEKISVSKFLVNNTKDLERFFSLTEVNKNVMVKMIVEGRYRSG</sequence>
<feature type="domain" description="DDE Tnp4" evidence="9">
    <location>
        <begin position="181"/>
        <end position="278"/>
    </location>
</feature>
<keyword evidence="4" id="KW-0540">Nuclease</keyword>
<comment type="similarity">
    <text evidence="3">Belongs to the HARBI1 family.</text>
</comment>
<dbReference type="GO" id="GO:0016787">
    <property type="term" value="F:hydrolase activity"/>
    <property type="evidence" value="ECO:0007669"/>
    <property type="project" value="UniProtKB-KW"/>
</dbReference>
<evidence type="ECO:0000256" key="6">
    <source>
        <dbReference type="ARBA" id="ARBA00022801"/>
    </source>
</evidence>
<keyword evidence="7" id="KW-0539">Nucleus</keyword>
<dbReference type="GO" id="GO:0005634">
    <property type="term" value="C:nucleus"/>
    <property type="evidence" value="ECO:0007669"/>
    <property type="project" value="UniProtKB-SubCell"/>
</dbReference>
<name>A0AAV6WPL9_9LAMI</name>
<comment type="subcellular location">
    <subcellularLocation>
        <location evidence="2">Nucleus</location>
    </subcellularLocation>
</comment>
<keyword evidence="5" id="KW-0479">Metal-binding</keyword>
<evidence type="ECO:0000256" key="2">
    <source>
        <dbReference type="ARBA" id="ARBA00004123"/>
    </source>
</evidence>
<keyword evidence="12" id="KW-1185">Reference proteome</keyword>
<keyword evidence="6" id="KW-0378">Hydrolase</keyword>
<evidence type="ECO:0000313" key="12">
    <source>
        <dbReference type="Proteomes" id="UP000826271"/>
    </source>
</evidence>
<evidence type="ECO:0000259" key="9">
    <source>
        <dbReference type="Pfam" id="PF13359"/>
    </source>
</evidence>
<reference evidence="11" key="1">
    <citation type="submission" date="2019-10" db="EMBL/GenBank/DDBJ databases">
        <authorList>
            <person name="Zhang R."/>
            <person name="Pan Y."/>
            <person name="Wang J."/>
            <person name="Ma R."/>
            <person name="Yu S."/>
        </authorList>
    </citation>
    <scope>NUCLEOTIDE SEQUENCE</scope>
    <source>
        <strain evidence="11">LA-IB0</strain>
        <tissue evidence="11">Leaf</tissue>
    </source>
</reference>
<dbReference type="PANTHER" id="PTHR22930">
    <property type="match status" value="1"/>
</dbReference>
<feature type="domain" description="DUF8040" evidence="10">
    <location>
        <begin position="63"/>
        <end position="150"/>
    </location>
</feature>
<dbReference type="GO" id="GO:0004518">
    <property type="term" value="F:nuclease activity"/>
    <property type="evidence" value="ECO:0007669"/>
    <property type="project" value="UniProtKB-KW"/>
</dbReference>
<dbReference type="InterPro" id="IPR045249">
    <property type="entry name" value="HARBI1-like"/>
</dbReference>
<protein>
    <recommendedName>
        <fullName evidence="13">Transposase</fullName>
    </recommendedName>
</protein>
<organism evidence="11 12">
    <name type="scientific">Buddleja alternifolia</name>
    <dbReference type="NCBI Taxonomy" id="168488"/>
    <lineage>
        <taxon>Eukaryota</taxon>
        <taxon>Viridiplantae</taxon>
        <taxon>Streptophyta</taxon>
        <taxon>Embryophyta</taxon>
        <taxon>Tracheophyta</taxon>
        <taxon>Spermatophyta</taxon>
        <taxon>Magnoliopsida</taxon>
        <taxon>eudicotyledons</taxon>
        <taxon>Gunneridae</taxon>
        <taxon>Pentapetalae</taxon>
        <taxon>asterids</taxon>
        <taxon>lamiids</taxon>
        <taxon>Lamiales</taxon>
        <taxon>Scrophulariaceae</taxon>
        <taxon>Buddlejeae</taxon>
        <taxon>Buddleja</taxon>
    </lineage>
</organism>
<accession>A0AAV6WPL9</accession>
<evidence type="ECO:0000313" key="11">
    <source>
        <dbReference type="EMBL" id="KAG8372448.1"/>
    </source>
</evidence>
<evidence type="ECO:0000256" key="7">
    <source>
        <dbReference type="ARBA" id="ARBA00023242"/>
    </source>
</evidence>
<dbReference type="InterPro" id="IPR027806">
    <property type="entry name" value="HARBI1_dom"/>
</dbReference>
<dbReference type="PANTHER" id="PTHR22930:SF281">
    <property type="entry name" value="NUCLEASE"/>
    <property type="match status" value="1"/>
</dbReference>
<evidence type="ECO:0000256" key="3">
    <source>
        <dbReference type="ARBA" id="ARBA00006958"/>
    </source>
</evidence>
<gene>
    <name evidence="11" type="ORF">BUALT_Bualt12G0067300</name>
</gene>
<dbReference type="InterPro" id="IPR058353">
    <property type="entry name" value="DUF8040"/>
</dbReference>
<dbReference type="Proteomes" id="UP000826271">
    <property type="component" value="Unassembled WGS sequence"/>
</dbReference>
<dbReference type="Pfam" id="PF26138">
    <property type="entry name" value="DUF8040"/>
    <property type="match status" value="1"/>
</dbReference>